<evidence type="ECO:0000313" key="1">
    <source>
        <dbReference type="EMBL" id="KAK7400839.1"/>
    </source>
</evidence>
<sequence>MVLAHRCSLALFPVYPSWNRRRRRMDWDPYTSQMHMLQKTRTTITFPLYSTHSSINARCSVQPSQPPVPRGRLPWPTNTDPPIPPLIHDAPGPLLLEQRVVLVQHTRLHSVPLDRRVVHLQPLDDNVQPAGNHQPALFSSAPLDHLANASQLLKTSTIRVEALSPVIA</sequence>
<dbReference type="AlphaFoldDB" id="A0AAN9XP64"/>
<dbReference type="EMBL" id="JAYMYS010000003">
    <property type="protein sequence ID" value="KAK7400839.1"/>
    <property type="molecule type" value="Genomic_DNA"/>
</dbReference>
<dbReference type="Proteomes" id="UP001386955">
    <property type="component" value="Unassembled WGS sequence"/>
</dbReference>
<protein>
    <submittedName>
        <fullName evidence="1">Uncharacterized protein</fullName>
    </submittedName>
</protein>
<reference evidence="1 2" key="1">
    <citation type="submission" date="2024-01" db="EMBL/GenBank/DDBJ databases">
        <title>The genomes of 5 underutilized Papilionoideae crops provide insights into root nodulation and disease resistanc.</title>
        <authorList>
            <person name="Jiang F."/>
        </authorList>
    </citation>
    <scope>NUCLEOTIDE SEQUENCE [LARGE SCALE GENOMIC DNA]</scope>
    <source>
        <strain evidence="1">DUOXIRENSHENG_FW03</strain>
        <tissue evidence="1">Leaves</tissue>
    </source>
</reference>
<accession>A0AAN9XP64</accession>
<proteinExistence type="predicted"/>
<name>A0AAN9XP64_PSOTE</name>
<evidence type="ECO:0000313" key="2">
    <source>
        <dbReference type="Proteomes" id="UP001386955"/>
    </source>
</evidence>
<keyword evidence="2" id="KW-1185">Reference proteome</keyword>
<organism evidence="1 2">
    <name type="scientific">Psophocarpus tetragonolobus</name>
    <name type="common">Winged bean</name>
    <name type="synonym">Dolichos tetragonolobus</name>
    <dbReference type="NCBI Taxonomy" id="3891"/>
    <lineage>
        <taxon>Eukaryota</taxon>
        <taxon>Viridiplantae</taxon>
        <taxon>Streptophyta</taxon>
        <taxon>Embryophyta</taxon>
        <taxon>Tracheophyta</taxon>
        <taxon>Spermatophyta</taxon>
        <taxon>Magnoliopsida</taxon>
        <taxon>eudicotyledons</taxon>
        <taxon>Gunneridae</taxon>
        <taxon>Pentapetalae</taxon>
        <taxon>rosids</taxon>
        <taxon>fabids</taxon>
        <taxon>Fabales</taxon>
        <taxon>Fabaceae</taxon>
        <taxon>Papilionoideae</taxon>
        <taxon>50 kb inversion clade</taxon>
        <taxon>NPAAA clade</taxon>
        <taxon>indigoferoid/millettioid clade</taxon>
        <taxon>Phaseoleae</taxon>
        <taxon>Psophocarpus</taxon>
    </lineage>
</organism>
<gene>
    <name evidence="1" type="ORF">VNO78_12146</name>
</gene>
<comment type="caution">
    <text evidence="1">The sequence shown here is derived from an EMBL/GenBank/DDBJ whole genome shotgun (WGS) entry which is preliminary data.</text>
</comment>